<keyword evidence="1" id="KW-0378">Hydrolase</keyword>
<keyword evidence="2" id="KW-1185">Reference proteome</keyword>
<keyword evidence="1" id="KW-0540">Nuclease</keyword>
<protein>
    <submittedName>
        <fullName evidence="1">Endonuclease-reverse transcriptase</fullName>
    </submittedName>
</protein>
<dbReference type="GO" id="GO:0004519">
    <property type="term" value="F:endonuclease activity"/>
    <property type="evidence" value="ECO:0007669"/>
    <property type="project" value="UniProtKB-KW"/>
</dbReference>
<gene>
    <name evidence="1" type="ORF">ElyMa_005939900</name>
</gene>
<evidence type="ECO:0000313" key="2">
    <source>
        <dbReference type="Proteomes" id="UP000762676"/>
    </source>
</evidence>
<comment type="caution">
    <text evidence="1">The sequence shown here is derived from an EMBL/GenBank/DDBJ whole genome shotgun (WGS) entry which is preliminary data.</text>
</comment>
<evidence type="ECO:0000313" key="1">
    <source>
        <dbReference type="EMBL" id="GFR82043.1"/>
    </source>
</evidence>
<name>A0AAV4G8E5_9GAST</name>
<dbReference type="PANTHER" id="PTHR47027">
    <property type="entry name" value="REVERSE TRANSCRIPTASE DOMAIN-CONTAINING PROTEIN"/>
    <property type="match status" value="1"/>
</dbReference>
<dbReference type="AlphaFoldDB" id="A0AAV4G8E5"/>
<dbReference type="EMBL" id="BMAT01011925">
    <property type="protein sequence ID" value="GFR82043.1"/>
    <property type="molecule type" value="Genomic_DNA"/>
</dbReference>
<reference evidence="1 2" key="1">
    <citation type="journal article" date="2021" name="Elife">
        <title>Chloroplast acquisition without the gene transfer in kleptoplastic sea slugs, Plakobranchus ocellatus.</title>
        <authorList>
            <person name="Maeda T."/>
            <person name="Takahashi S."/>
            <person name="Yoshida T."/>
            <person name="Shimamura S."/>
            <person name="Takaki Y."/>
            <person name="Nagai Y."/>
            <person name="Toyoda A."/>
            <person name="Suzuki Y."/>
            <person name="Arimoto A."/>
            <person name="Ishii H."/>
            <person name="Satoh N."/>
            <person name="Nishiyama T."/>
            <person name="Hasebe M."/>
            <person name="Maruyama T."/>
            <person name="Minagawa J."/>
            <person name="Obokata J."/>
            <person name="Shigenobu S."/>
        </authorList>
    </citation>
    <scope>NUCLEOTIDE SEQUENCE [LARGE SCALE GENOMIC DNA]</scope>
</reference>
<sequence length="123" mass="14275">MEISAENTKLMIVRAEPMRTKLQVNETDLETVRQFKHLGTIISVKSWHNHHEKGSKPEVFARVAQISEVLARLKPIWKDKNIFLGSKVKLLRRSLIFSIFLYSCESWTLAAKLQRNILAGEMR</sequence>
<dbReference type="Proteomes" id="UP000762676">
    <property type="component" value="Unassembled WGS sequence"/>
</dbReference>
<accession>A0AAV4G8E5</accession>
<dbReference type="PANTHER" id="PTHR47027:SF25">
    <property type="entry name" value="REVERSE TRANSCRIPTASE DOMAIN-CONTAINING PROTEIN"/>
    <property type="match status" value="1"/>
</dbReference>
<proteinExistence type="predicted"/>
<keyword evidence="1" id="KW-0255">Endonuclease</keyword>
<organism evidence="1 2">
    <name type="scientific">Elysia marginata</name>
    <dbReference type="NCBI Taxonomy" id="1093978"/>
    <lineage>
        <taxon>Eukaryota</taxon>
        <taxon>Metazoa</taxon>
        <taxon>Spiralia</taxon>
        <taxon>Lophotrochozoa</taxon>
        <taxon>Mollusca</taxon>
        <taxon>Gastropoda</taxon>
        <taxon>Heterobranchia</taxon>
        <taxon>Euthyneura</taxon>
        <taxon>Panpulmonata</taxon>
        <taxon>Sacoglossa</taxon>
        <taxon>Placobranchoidea</taxon>
        <taxon>Plakobranchidae</taxon>
        <taxon>Elysia</taxon>
    </lineage>
</organism>